<dbReference type="Proteomes" id="UP000546642">
    <property type="component" value="Unassembled WGS sequence"/>
</dbReference>
<dbReference type="PANTHER" id="PTHR33542">
    <property type="entry name" value="SIROHYDROCHLORIN FERROCHELATASE, CHLOROPLASTIC"/>
    <property type="match status" value="1"/>
</dbReference>
<dbReference type="GO" id="GO:0046872">
    <property type="term" value="F:metal ion binding"/>
    <property type="evidence" value="ECO:0007669"/>
    <property type="project" value="UniProtKB-KW"/>
</dbReference>
<dbReference type="RefSeq" id="WP_394353751.1">
    <property type="nucleotide sequence ID" value="NZ_JACHDS010000001.1"/>
</dbReference>
<proteinExistence type="predicted"/>
<protein>
    <submittedName>
        <fullName evidence="3">Sirohydrochlorin ferrochelatase</fullName>
    </submittedName>
</protein>
<keyword evidence="1" id="KW-0479">Metal-binding</keyword>
<dbReference type="InterPro" id="IPR002762">
    <property type="entry name" value="CbiX-like"/>
</dbReference>
<name>A0A7W9YGZ2_9ACTN</name>
<keyword evidence="2" id="KW-0456">Lyase</keyword>
<dbReference type="AlphaFoldDB" id="A0A7W9YGZ2"/>
<evidence type="ECO:0000256" key="1">
    <source>
        <dbReference type="ARBA" id="ARBA00022723"/>
    </source>
</evidence>
<comment type="caution">
    <text evidence="3">The sequence shown here is derived from an EMBL/GenBank/DDBJ whole genome shotgun (WGS) entry which is preliminary data.</text>
</comment>
<accession>A0A7W9YGZ2</accession>
<dbReference type="CDD" id="cd03416">
    <property type="entry name" value="CbiX_SirB_N"/>
    <property type="match status" value="1"/>
</dbReference>
<keyword evidence="4" id="KW-1185">Reference proteome</keyword>
<sequence>MRNPPVMGRDVVEARGNGRPPIPLVAVAHGSRDERSSHTVERVFARVRRLRPELDVRVAYLDHVSPGAEEAVTRVAAEGVGEVVVLPALLTSAYHSKVDLPDVLDRVRASCPWLHIHYADTLGPHPLLLDAVEQRLEEAGAVAAPDTSLVLASAGSSDPDANRTIEEMAAALARRNPWREVVPAYASAASPTPGEAVARLRAAGAARVAVSGYLLAPGFFSDRVADQSFAAGATAVAPALGDVPQLAEVVLDRYDAARHGLPVPGIPTA</sequence>
<dbReference type="PANTHER" id="PTHR33542:SF5">
    <property type="entry name" value="FERROCHELATASE CHE1"/>
    <property type="match status" value="1"/>
</dbReference>
<dbReference type="Gene3D" id="3.40.50.1400">
    <property type="match status" value="2"/>
</dbReference>
<gene>
    <name evidence="3" type="ORF">HNR23_001406</name>
</gene>
<dbReference type="Pfam" id="PF01903">
    <property type="entry name" value="CbiX"/>
    <property type="match status" value="2"/>
</dbReference>
<dbReference type="InterPro" id="IPR050963">
    <property type="entry name" value="Sirohydro_Cobaltochel/CbiX"/>
</dbReference>
<dbReference type="GO" id="GO:0016829">
    <property type="term" value="F:lyase activity"/>
    <property type="evidence" value="ECO:0007669"/>
    <property type="project" value="UniProtKB-KW"/>
</dbReference>
<dbReference type="EMBL" id="JACHDS010000001">
    <property type="protein sequence ID" value="MBB6171346.1"/>
    <property type="molecule type" value="Genomic_DNA"/>
</dbReference>
<reference evidence="3 4" key="1">
    <citation type="submission" date="2020-08" db="EMBL/GenBank/DDBJ databases">
        <title>Sequencing the genomes of 1000 actinobacteria strains.</title>
        <authorList>
            <person name="Klenk H.-P."/>
        </authorList>
    </citation>
    <scope>NUCLEOTIDE SEQUENCE [LARGE SCALE GENOMIC DNA]</scope>
    <source>
        <strain evidence="3 4">DSM 46659</strain>
    </source>
</reference>
<dbReference type="SUPFAM" id="SSF53800">
    <property type="entry name" value="Chelatase"/>
    <property type="match status" value="1"/>
</dbReference>
<organism evidence="3 4">
    <name type="scientific">Nocardiopsis mwathae</name>
    <dbReference type="NCBI Taxonomy" id="1472723"/>
    <lineage>
        <taxon>Bacteria</taxon>
        <taxon>Bacillati</taxon>
        <taxon>Actinomycetota</taxon>
        <taxon>Actinomycetes</taxon>
        <taxon>Streptosporangiales</taxon>
        <taxon>Nocardiopsidaceae</taxon>
        <taxon>Nocardiopsis</taxon>
    </lineage>
</organism>
<evidence type="ECO:0000313" key="4">
    <source>
        <dbReference type="Proteomes" id="UP000546642"/>
    </source>
</evidence>
<evidence type="ECO:0000256" key="2">
    <source>
        <dbReference type="ARBA" id="ARBA00023239"/>
    </source>
</evidence>
<evidence type="ECO:0000313" key="3">
    <source>
        <dbReference type="EMBL" id="MBB6171346.1"/>
    </source>
</evidence>